<dbReference type="EMBL" id="VIRB01000095">
    <property type="protein sequence ID" value="NDO70027.1"/>
    <property type="molecule type" value="Genomic_DNA"/>
</dbReference>
<comment type="subcellular location">
    <subcellularLocation>
        <location evidence="1">Membrane</location>
        <topology evidence="1">Multi-pass membrane protein</topology>
    </subcellularLocation>
</comment>
<sequence>MAQNNTKNAFDAKDIEKNKMMAGLGYIIFFLPMIVMNESKFARFHANQILLLLIPEVAITFVGTILSTMLMASFSFGLAGIISFITVTISIAIGVVAIMNMIAAFRGEAKRVPFIGHITIIKNSNDMF</sequence>
<comment type="caution">
    <text evidence="6">The sequence shown here is derived from an EMBL/GenBank/DDBJ whole genome shotgun (WGS) entry which is preliminary data.</text>
</comment>
<dbReference type="Proteomes" id="UP000474104">
    <property type="component" value="Unassembled WGS sequence"/>
</dbReference>
<gene>
    <name evidence="6" type="ORF">FMM80_15715</name>
</gene>
<organism evidence="6 7">
    <name type="scientific">Schaedlerella arabinosiphila</name>
    <dbReference type="NCBI Taxonomy" id="2044587"/>
    <lineage>
        <taxon>Bacteria</taxon>
        <taxon>Bacillati</taxon>
        <taxon>Bacillota</taxon>
        <taxon>Clostridia</taxon>
        <taxon>Lachnospirales</taxon>
        <taxon>Lachnospiraceae</taxon>
        <taxon>Schaedlerella</taxon>
    </lineage>
</organism>
<keyword evidence="4 5" id="KW-0472">Membrane</keyword>
<reference evidence="6 7" key="1">
    <citation type="submission" date="2019-07" db="EMBL/GenBank/DDBJ databases">
        <title>Draft genome sequences of 15 bacterial species constituting the stable defined intestinal microbiota of the GM15 gnotobiotic mouse model.</title>
        <authorList>
            <person name="Elie C."/>
            <person name="Mathieu A."/>
            <person name="Saliou A."/>
            <person name="Darnaud M."/>
            <person name="Leulier F."/>
            <person name="Tamellini A."/>
        </authorList>
    </citation>
    <scope>NUCLEOTIDE SEQUENCE [LARGE SCALE GENOMIC DNA]</scope>
    <source>
        <strain evidence="7">ASF 502</strain>
    </source>
</reference>
<evidence type="ECO:0000256" key="2">
    <source>
        <dbReference type="ARBA" id="ARBA00022692"/>
    </source>
</evidence>
<dbReference type="InterPro" id="IPR019109">
    <property type="entry name" value="MamF_MmsF"/>
</dbReference>
<keyword evidence="2 5" id="KW-0812">Transmembrane</keyword>
<evidence type="ECO:0000256" key="4">
    <source>
        <dbReference type="ARBA" id="ARBA00023136"/>
    </source>
</evidence>
<dbReference type="Pfam" id="PF09685">
    <property type="entry name" value="MamF_MmsF"/>
    <property type="match status" value="1"/>
</dbReference>
<proteinExistence type="predicted"/>
<evidence type="ECO:0000256" key="3">
    <source>
        <dbReference type="ARBA" id="ARBA00022989"/>
    </source>
</evidence>
<evidence type="ECO:0000256" key="5">
    <source>
        <dbReference type="SAM" id="Phobius"/>
    </source>
</evidence>
<dbReference type="AlphaFoldDB" id="A0A9X5H5I4"/>
<evidence type="ECO:0000313" key="6">
    <source>
        <dbReference type="EMBL" id="NDO70027.1"/>
    </source>
</evidence>
<dbReference type="RefSeq" id="WP_004077519.1">
    <property type="nucleotide sequence ID" value="NZ_VIRB01000095.1"/>
</dbReference>
<accession>A0A9X5H5I4</accession>
<protein>
    <recommendedName>
        <fullName evidence="8">DUF4870 domain-containing protein</fullName>
    </recommendedName>
</protein>
<feature type="transmembrane region" description="Helical" evidence="5">
    <location>
        <begin position="78"/>
        <end position="105"/>
    </location>
</feature>
<feature type="transmembrane region" description="Helical" evidence="5">
    <location>
        <begin position="49"/>
        <end position="72"/>
    </location>
</feature>
<feature type="transmembrane region" description="Helical" evidence="5">
    <location>
        <begin position="20"/>
        <end position="37"/>
    </location>
</feature>
<dbReference type="OrthoDB" id="7595353at2"/>
<evidence type="ECO:0000313" key="7">
    <source>
        <dbReference type="Proteomes" id="UP000474104"/>
    </source>
</evidence>
<evidence type="ECO:0000256" key="1">
    <source>
        <dbReference type="ARBA" id="ARBA00004141"/>
    </source>
</evidence>
<keyword evidence="3 5" id="KW-1133">Transmembrane helix</keyword>
<name>A0A9X5H5I4_9FIRM</name>
<evidence type="ECO:0008006" key="8">
    <source>
        <dbReference type="Google" id="ProtNLM"/>
    </source>
</evidence>